<dbReference type="EMBL" id="CP019609">
    <property type="protein sequence ID" value="AQP53486.1"/>
    <property type="molecule type" value="Genomic_DNA"/>
</dbReference>
<dbReference type="NCBIfam" id="NF040579">
    <property type="entry name" value="S1_dom_CvfD"/>
    <property type="match status" value="1"/>
</dbReference>
<dbReference type="InterPro" id="IPR050437">
    <property type="entry name" value="Ribos_protein_bS1-like"/>
</dbReference>
<dbReference type="InterPro" id="IPR003029">
    <property type="entry name" value="S1_domain"/>
</dbReference>
<dbReference type="OrthoDB" id="9810507at2"/>
<dbReference type="InterPro" id="IPR012340">
    <property type="entry name" value="NA-bd_OB-fold"/>
</dbReference>
<dbReference type="SUPFAM" id="SSF50249">
    <property type="entry name" value="Nucleic acid-binding proteins"/>
    <property type="match status" value="1"/>
</dbReference>
<dbReference type="KEGG" id="vpi:BW732_04090"/>
<dbReference type="SMART" id="SM00316">
    <property type="entry name" value="S1"/>
    <property type="match status" value="1"/>
</dbReference>
<dbReference type="GO" id="GO:0006412">
    <property type="term" value="P:translation"/>
    <property type="evidence" value="ECO:0007669"/>
    <property type="project" value="TreeGrafter"/>
</dbReference>
<dbReference type="RefSeq" id="WP_077275576.1">
    <property type="nucleotide sequence ID" value="NZ_CP019609.1"/>
</dbReference>
<dbReference type="Pfam" id="PF00575">
    <property type="entry name" value="S1"/>
    <property type="match status" value="1"/>
</dbReference>
<dbReference type="GO" id="GO:0003729">
    <property type="term" value="F:mRNA binding"/>
    <property type="evidence" value="ECO:0007669"/>
    <property type="project" value="TreeGrafter"/>
</dbReference>
<dbReference type="STRING" id="633807.BW732_04090"/>
<dbReference type="Gene3D" id="2.40.50.140">
    <property type="entry name" value="Nucleic acid-binding proteins"/>
    <property type="match status" value="1"/>
</dbReference>
<dbReference type="PROSITE" id="PS50126">
    <property type="entry name" value="S1"/>
    <property type="match status" value="1"/>
</dbReference>
<reference evidence="1 2" key="1">
    <citation type="journal article" date="2010" name="Int. J. Syst. Evol. Microbiol.">
        <title>Vagococcus penaei sp. nov., isolated from spoilage microbiota of cooked shrimp (Penaeus vannamei).</title>
        <authorList>
            <person name="Jaffres E."/>
            <person name="Prevost H."/>
            <person name="Rossero A."/>
            <person name="Joffraud J.J."/>
            <person name="Dousset X."/>
        </authorList>
    </citation>
    <scope>NUCLEOTIDE SEQUENCE [LARGE SCALE GENOMIC DNA]</scope>
    <source>
        <strain evidence="1 2">CD276</strain>
    </source>
</reference>
<dbReference type="Proteomes" id="UP000188246">
    <property type="component" value="Chromosome"/>
</dbReference>
<dbReference type="AlphaFoldDB" id="A0A1Q2D503"/>
<dbReference type="GO" id="GO:0003735">
    <property type="term" value="F:structural constituent of ribosome"/>
    <property type="evidence" value="ECO:0007669"/>
    <property type="project" value="TreeGrafter"/>
</dbReference>
<keyword evidence="2" id="KW-1185">Reference proteome</keyword>
<dbReference type="FunFam" id="2.40.50.140:FF:000051">
    <property type="entry name" value="RNA-binding transcriptional accessory protein"/>
    <property type="match status" value="1"/>
</dbReference>
<name>A0A1Q2D503_9ENTE</name>
<dbReference type="GO" id="GO:0005737">
    <property type="term" value="C:cytoplasm"/>
    <property type="evidence" value="ECO:0007669"/>
    <property type="project" value="UniProtKB-ARBA"/>
</dbReference>
<organism evidence="1 2">
    <name type="scientific">Vagococcus penaei</name>
    <dbReference type="NCBI Taxonomy" id="633807"/>
    <lineage>
        <taxon>Bacteria</taxon>
        <taxon>Bacillati</taxon>
        <taxon>Bacillota</taxon>
        <taxon>Bacilli</taxon>
        <taxon>Lactobacillales</taxon>
        <taxon>Enterococcaceae</taxon>
        <taxon>Vagococcus</taxon>
    </lineage>
</organism>
<dbReference type="PANTHER" id="PTHR10724">
    <property type="entry name" value="30S RIBOSOMAL PROTEIN S1"/>
    <property type="match status" value="1"/>
</dbReference>
<evidence type="ECO:0000313" key="2">
    <source>
        <dbReference type="Proteomes" id="UP000188246"/>
    </source>
</evidence>
<gene>
    <name evidence="1" type="ORF">BW732_04090</name>
</gene>
<proteinExistence type="predicted"/>
<sequence length="124" mass="14265">MKYKIGMIITGKITGVQPYGAFVSLDDNYQGLIHVSEVKHGFIKNIHDELSVGDKVKVKVIDIDEYTQKISLSIRVLEKPTINLALPNKRKRYFTNRKKKLGFSSIEEKLDDWIDEAIEDILEK</sequence>
<accession>A0A1Q2D503</accession>
<evidence type="ECO:0000313" key="1">
    <source>
        <dbReference type="EMBL" id="AQP53486.1"/>
    </source>
</evidence>
<protein>
    <submittedName>
        <fullName evidence="1">General stress protein</fullName>
    </submittedName>
</protein>